<dbReference type="EMBL" id="FUXU01000047">
    <property type="protein sequence ID" value="SKA59944.1"/>
    <property type="molecule type" value="Genomic_DNA"/>
</dbReference>
<gene>
    <name evidence="5" type="ORF">SAMN02745132_03211</name>
</gene>
<evidence type="ECO:0000313" key="5">
    <source>
        <dbReference type="EMBL" id="SKA59944.1"/>
    </source>
</evidence>
<dbReference type="Gene3D" id="3.40.50.150">
    <property type="entry name" value="Vaccinia Virus protein VP39"/>
    <property type="match status" value="1"/>
</dbReference>
<evidence type="ECO:0000256" key="1">
    <source>
        <dbReference type="ARBA" id="ARBA00008361"/>
    </source>
</evidence>
<protein>
    <submittedName>
        <fullName evidence="5">Methyltransferase domain-containing protein</fullName>
    </submittedName>
</protein>
<dbReference type="OrthoDB" id="9797252at2"/>
<dbReference type="Pfam" id="PF08241">
    <property type="entry name" value="Methyltransf_11"/>
    <property type="match status" value="1"/>
</dbReference>
<proteinExistence type="inferred from homology"/>
<keyword evidence="3 5" id="KW-0808">Transferase</keyword>
<dbReference type="PANTHER" id="PTHR44942:SF4">
    <property type="entry name" value="METHYLTRANSFERASE TYPE 11 DOMAIN-CONTAINING PROTEIN"/>
    <property type="match status" value="1"/>
</dbReference>
<keyword evidence="2 5" id="KW-0489">Methyltransferase</keyword>
<dbReference type="GO" id="GO:0008757">
    <property type="term" value="F:S-adenosylmethionine-dependent methyltransferase activity"/>
    <property type="evidence" value="ECO:0007669"/>
    <property type="project" value="InterPro"/>
</dbReference>
<evidence type="ECO:0000259" key="4">
    <source>
        <dbReference type="Pfam" id="PF08241"/>
    </source>
</evidence>
<dbReference type="RefSeq" id="WP_078753437.1">
    <property type="nucleotide sequence ID" value="NZ_FUXU01000047.1"/>
</dbReference>
<evidence type="ECO:0000256" key="2">
    <source>
        <dbReference type="ARBA" id="ARBA00022603"/>
    </source>
</evidence>
<name>A0A1T4V4W2_9GAMM</name>
<reference evidence="6" key="1">
    <citation type="submission" date="2017-02" db="EMBL/GenBank/DDBJ databases">
        <authorList>
            <person name="Varghese N."/>
            <person name="Submissions S."/>
        </authorList>
    </citation>
    <scope>NUCLEOTIDE SEQUENCE [LARGE SCALE GENOMIC DNA]</scope>
    <source>
        <strain evidence="6">DSM 22720</strain>
    </source>
</reference>
<dbReference type="PANTHER" id="PTHR44942">
    <property type="entry name" value="METHYLTRANSF_11 DOMAIN-CONTAINING PROTEIN"/>
    <property type="match status" value="1"/>
</dbReference>
<comment type="similarity">
    <text evidence="1">Belongs to the methyltransferase superfamily.</text>
</comment>
<dbReference type="AlphaFoldDB" id="A0A1T4V4W2"/>
<feature type="domain" description="Methyltransferase type 11" evidence="4">
    <location>
        <begin position="39"/>
        <end position="129"/>
    </location>
</feature>
<sequence>MSDNYDSRTASHYAAFRPPLHQLILSDAVADLPKFTLGLDIGCGIGHSSIALKSQCASVIGIEPSDAMLTLAIEQKPTDIRYIKGTGDAIPIESDTIDIVTFAGSLFYAKSDKLTHELKRVCRPNAIVVAYDFEVILEQTLLMLGVVLERPVCDYNHTINFSGCSGFSEIAVVAKEIKLHVTAEELAHILLSSTRRYGVLTGRFGENRLHEKLANKIKQESSSPHILVNTYYSTYRL</sequence>
<dbReference type="SUPFAM" id="SSF53335">
    <property type="entry name" value="S-adenosyl-L-methionine-dependent methyltransferases"/>
    <property type="match status" value="1"/>
</dbReference>
<dbReference type="GO" id="GO:0032259">
    <property type="term" value="P:methylation"/>
    <property type="evidence" value="ECO:0007669"/>
    <property type="project" value="UniProtKB-KW"/>
</dbReference>
<dbReference type="Proteomes" id="UP000190162">
    <property type="component" value="Unassembled WGS sequence"/>
</dbReference>
<keyword evidence="6" id="KW-1185">Reference proteome</keyword>
<accession>A0A1T4V4W2</accession>
<evidence type="ECO:0000313" key="6">
    <source>
        <dbReference type="Proteomes" id="UP000190162"/>
    </source>
</evidence>
<evidence type="ECO:0000256" key="3">
    <source>
        <dbReference type="ARBA" id="ARBA00022679"/>
    </source>
</evidence>
<organism evidence="5 6">
    <name type="scientific">Enterovibrio nigricans DSM 22720</name>
    <dbReference type="NCBI Taxonomy" id="1121868"/>
    <lineage>
        <taxon>Bacteria</taxon>
        <taxon>Pseudomonadati</taxon>
        <taxon>Pseudomonadota</taxon>
        <taxon>Gammaproteobacteria</taxon>
        <taxon>Vibrionales</taxon>
        <taxon>Vibrionaceae</taxon>
        <taxon>Enterovibrio</taxon>
    </lineage>
</organism>
<dbReference type="InterPro" id="IPR051052">
    <property type="entry name" value="Diverse_substrate_MTase"/>
</dbReference>
<dbReference type="InterPro" id="IPR029063">
    <property type="entry name" value="SAM-dependent_MTases_sf"/>
</dbReference>
<dbReference type="CDD" id="cd02440">
    <property type="entry name" value="AdoMet_MTases"/>
    <property type="match status" value="1"/>
</dbReference>
<dbReference type="InterPro" id="IPR013216">
    <property type="entry name" value="Methyltransf_11"/>
</dbReference>